<feature type="domain" description="CFEM" evidence="7">
    <location>
        <begin position="13"/>
        <end position="124"/>
    </location>
</feature>
<keyword evidence="3 6" id="KW-0732">Signal</keyword>
<dbReference type="Proteomes" id="UP000054270">
    <property type="component" value="Unassembled WGS sequence"/>
</dbReference>
<evidence type="ECO:0000256" key="6">
    <source>
        <dbReference type="SAM" id="SignalP"/>
    </source>
</evidence>
<sequence>MHSMRFLRSGPLSLLLVSVFNPIRLTVAQGTGTGITGLPQCADTCAQTAATAIGCALTDTVCICSSRTFAPATEQCATSVCTPSDKAKVSQALNALCLDIPKTGTGSTTTTSIATSTTSSASSTTSTGLSSLTTSTETGTKLSSASSASTTQTTSSSASTPSSLTSILTPTQSTGVTTVTSATSLTSSTPGTIPLSASSTTVVVQTVTTLPLPTVSTSGSANSVHDQHIGTWAVPALIVAWTLVAPL</sequence>
<evidence type="ECO:0000256" key="2">
    <source>
        <dbReference type="ARBA" id="ARBA00022525"/>
    </source>
</evidence>
<organism evidence="8 9">
    <name type="scientific">Hypholoma sublateritium (strain FD-334 SS-4)</name>
    <dbReference type="NCBI Taxonomy" id="945553"/>
    <lineage>
        <taxon>Eukaryota</taxon>
        <taxon>Fungi</taxon>
        <taxon>Dikarya</taxon>
        <taxon>Basidiomycota</taxon>
        <taxon>Agaricomycotina</taxon>
        <taxon>Agaricomycetes</taxon>
        <taxon>Agaricomycetidae</taxon>
        <taxon>Agaricales</taxon>
        <taxon>Agaricineae</taxon>
        <taxon>Strophariaceae</taxon>
        <taxon>Hypholoma</taxon>
    </lineage>
</organism>
<dbReference type="EMBL" id="KN817543">
    <property type="protein sequence ID" value="KJA23457.1"/>
    <property type="molecule type" value="Genomic_DNA"/>
</dbReference>
<dbReference type="GO" id="GO:0005576">
    <property type="term" value="C:extracellular region"/>
    <property type="evidence" value="ECO:0007669"/>
    <property type="project" value="UniProtKB-SubCell"/>
</dbReference>
<keyword evidence="2" id="KW-0964">Secreted</keyword>
<feature type="signal peptide" evidence="6">
    <location>
        <begin position="1"/>
        <end position="28"/>
    </location>
</feature>
<evidence type="ECO:0000313" key="9">
    <source>
        <dbReference type="Proteomes" id="UP000054270"/>
    </source>
</evidence>
<name>A0A0D2L8B6_HYPSF</name>
<accession>A0A0D2L8B6</accession>
<dbReference type="PROSITE" id="PS52012">
    <property type="entry name" value="CFEM"/>
    <property type="match status" value="1"/>
</dbReference>
<comment type="subcellular location">
    <subcellularLocation>
        <location evidence="1">Secreted</location>
    </subcellularLocation>
</comment>
<gene>
    <name evidence="8" type="ORF">HYPSUDRAFT_39913</name>
</gene>
<evidence type="ECO:0000256" key="5">
    <source>
        <dbReference type="SAM" id="MobiDB-lite"/>
    </source>
</evidence>
<keyword evidence="4" id="KW-1015">Disulfide bond</keyword>
<dbReference type="AlphaFoldDB" id="A0A0D2L8B6"/>
<keyword evidence="9" id="KW-1185">Reference proteome</keyword>
<dbReference type="OMA" id="VSDCAQM"/>
<evidence type="ECO:0000259" key="7">
    <source>
        <dbReference type="PROSITE" id="PS52012"/>
    </source>
</evidence>
<dbReference type="SMART" id="SM00747">
    <property type="entry name" value="CFEM"/>
    <property type="match status" value="1"/>
</dbReference>
<evidence type="ECO:0000256" key="4">
    <source>
        <dbReference type="ARBA" id="ARBA00023157"/>
    </source>
</evidence>
<evidence type="ECO:0000256" key="3">
    <source>
        <dbReference type="ARBA" id="ARBA00022729"/>
    </source>
</evidence>
<evidence type="ECO:0000313" key="8">
    <source>
        <dbReference type="EMBL" id="KJA23457.1"/>
    </source>
</evidence>
<dbReference type="InterPro" id="IPR008427">
    <property type="entry name" value="Extracellular_membr_CFEM_dom"/>
</dbReference>
<protein>
    <recommendedName>
        <fullName evidence="7">CFEM domain-containing protein</fullName>
    </recommendedName>
</protein>
<dbReference type="Pfam" id="PF05730">
    <property type="entry name" value="CFEM"/>
    <property type="match status" value="1"/>
</dbReference>
<feature type="region of interest" description="Disordered" evidence="5">
    <location>
        <begin position="106"/>
        <end position="171"/>
    </location>
</feature>
<dbReference type="STRING" id="945553.A0A0D2L8B6"/>
<reference evidence="9" key="1">
    <citation type="submission" date="2014-04" db="EMBL/GenBank/DDBJ databases">
        <title>Evolutionary Origins and Diversification of the Mycorrhizal Mutualists.</title>
        <authorList>
            <consortium name="DOE Joint Genome Institute"/>
            <consortium name="Mycorrhizal Genomics Consortium"/>
            <person name="Kohler A."/>
            <person name="Kuo A."/>
            <person name="Nagy L.G."/>
            <person name="Floudas D."/>
            <person name="Copeland A."/>
            <person name="Barry K.W."/>
            <person name="Cichocki N."/>
            <person name="Veneault-Fourrey C."/>
            <person name="LaButti K."/>
            <person name="Lindquist E.A."/>
            <person name="Lipzen A."/>
            <person name="Lundell T."/>
            <person name="Morin E."/>
            <person name="Murat C."/>
            <person name="Riley R."/>
            <person name="Ohm R."/>
            <person name="Sun H."/>
            <person name="Tunlid A."/>
            <person name="Henrissat B."/>
            <person name="Grigoriev I.V."/>
            <person name="Hibbett D.S."/>
            <person name="Martin F."/>
        </authorList>
    </citation>
    <scope>NUCLEOTIDE SEQUENCE [LARGE SCALE GENOMIC DNA]</scope>
    <source>
        <strain evidence="9">FD-334 SS-4</strain>
    </source>
</reference>
<proteinExistence type="predicted"/>
<evidence type="ECO:0000256" key="1">
    <source>
        <dbReference type="ARBA" id="ARBA00004613"/>
    </source>
</evidence>
<feature type="chain" id="PRO_5002257633" description="CFEM domain-containing protein" evidence="6">
    <location>
        <begin position="29"/>
        <end position="247"/>
    </location>
</feature>